<dbReference type="PROSITE" id="PS51186">
    <property type="entry name" value="GNAT"/>
    <property type="match status" value="1"/>
</dbReference>
<keyword evidence="3" id="KW-1185">Reference proteome</keyword>
<dbReference type="Proteomes" id="UP000502260">
    <property type="component" value="Chromosome"/>
</dbReference>
<reference evidence="3" key="1">
    <citation type="submission" date="2020-03" db="EMBL/GenBank/DDBJ databases">
        <title>Complete genome sequence of sulfur-oxidizing bacterium skT11.</title>
        <authorList>
            <person name="Kanda M."/>
            <person name="Kojima H."/>
            <person name="Fukui M."/>
        </authorList>
    </citation>
    <scope>NUCLEOTIDE SEQUENCE [LARGE SCALE GENOMIC DNA]</scope>
    <source>
        <strain evidence="3">skT11</strain>
    </source>
</reference>
<dbReference type="KEGG" id="slac:SKTS_19320"/>
<dbReference type="GO" id="GO:0016747">
    <property type="term" value="F:acyltransferase activity, transferring groups other than amino-acyl groups"/>
    <property type="evidence" value="ECO:0007669"/>
    <property type="project" value="InterPro"/>
</dbReference>
<evidence type="ECO:0000313" key="2">
    <source>
        <dbReference type="EMBL" id="BCB27046.1"/>
    </source>
</evidence>
<dbReference type="SUPFAM" id="SSF55729">
    <property type="entry name" value="Acyl-CoA N-acyltransferases (Nat)"/>
    <property type="match status" value="1"/>
</dbReference>
<dbReference type="Gene3D" id="3.40.630.30">
    <property type="match status" value="1"/>
</dbReference>
<feature type="domain" description="N-acetyltransferase" evidence="1">
    <location>
        <begin position="16"/>
        <end position="166"/>
    </location>
</feature>
<gene>
    <name evidence="2" type="ORF">SKTS_19320</name>
</gene>
<dbReference type="InterPro" id="IPR016181">
    <property type="entry name" value="Acyl_CoA_acyltransferase"/>
</dbReference>
<dbReference type="CDD" id="cd04301">
    <property type="entry name" value="NAT_SF"/>
    <property type="match status" value="1"/>
</dbReference>
<accession>A0A6F8VDE9</accession>
<organism evidence="2 3">
    <name type="scientific">Sulfurimicrobium lacus</name>
    <dbReference type="NCBI Taxonomy" id="2715678"/>
    <lineage>
        <taxon>Bacteria</taxon>
        <taxon>Pseudomonadati</taxon>
        <taxon>Pseudomonadota</taxon>
        <taxon>Betaproteobacteria</taxon>
        <taxon>Nitrosomonadales</taxon>
        <taxon>Sulfuricellaceae</taxon>
        <taxon>Sulfurimicrobium</taxon>
    </lineage>
</organism>
<dbReference type="AlphaFoldDB" id="A0A6F8VDE9"/>
<sequence length="166" mass="17890">MHVPHDVPPRVPRMEPTIRTITVDEAFDSPVFAALCDEYRTESLRNPHLIGALPDRAGYERMVDAGLLYPLGVFVGDELAGICAVLITPVLHFGGKLIASTETLFIAEAHRAGGAGMKLLRAAEAVAIHAGAGGLYVTAPTGGRLERLLPHVGYHETNRIFFRGLI</sequence>
<keyword evidence="2" id="KW-0808">Transferase</keyword>
<proteinExistence type="predicted"/>
<dbReference type="InterPro" id="IPR000182">
    <property type="entry name" value="GNAT_dom"/>
</dbReference>
<dbReference type="Pfam" id="PF00583">
    <property type="entry name" value="Acetyltransf_1"/>
    <property type="match status" value="1"/>
</dbReference>
<protein>
    <submittedName>
        <fullName evidence="2">Phage acetyltransferase</fullName>
    </submittedName>
</protein>
<evidence type="ECO:0000313" key="3">
    <source>
        <dbReference type="Proteomes" id="UP000502260"/>
    </source>
</evidence>
<dbReference type="EMBL" id="AP022853">
    <property type="protein sequence ID" value="BCB27046.1"/>
    <property type="molecule type" value="Genomic_DNA"/>
</dbReference>
<evidence type="ECO:0000259" key="1">
    <source>
        <dbReference type="PROSITE" id="PS51186"/>
    </source>
</evidence>
<name>A0A6F8VDE9_9PROT</name>